<dbReference type="PANTHER" id="PTHR23151">
    <property type="entry name" value="DIHYDROLIPOAMIDE ACETYL/SUCCINYL-TRANSFERASE-RELATED"/>
    <property type="match status" value="1"/>
</dbReference>
<comment type="cofactor">
    <cofactor evidence="1 4">
        <name>(R)-lipoate</name>
        <dbReference type="ChEBI" id="CHEBI:83088"/>
    </cofactor>
</comment>
<proteinExistence type="inferred from homology"/>
<organism evidence="8 9">
    <name type="scientific">Pseudoglutamicibacter albus</name>
    <dbReference type="NCBI Taxonomy" id="98671"/>
    <lineage>
        <taxon>Bacteria</taxon>
        <taxon>Bacillati</taxon>
        <taxon>Actinomycetota</taxon>
        <taxon>Actinomycetes</taxon>
        <taxon>Micrococcales</taxon>
        <taxon>Micrococcaceae</taxon>
        <taxon>Pseudoglutamicibacter</taxon>
    </lineage>
</organism>
<dbReference type="InterPro" id="IPR003016">
    <property type="entry name" value="2-oxoA_DH_lipoyl-BS"/>
</dbReference>
<dbReference type="InterPro" id="IPR000089">
    <property type="entry name" value="Biotin_lipoyl"/>
</dbReference>
<feature type="domain" description="Lipoyl-binding" evidence="6">
    <location>
        <begin position="2"/>
        <end position="77"/>
    </location>
</feature>
<evidence type="ECO:0000313" key="8">
    <source>
        <dbReference type="EMBL" id="MDR7292825.1"/>
    </source>
</evidence>
<feature type="domain" description="Peripheral subunit-binding (PSBD)" evidence="7">
    <location>
        <begin position="147"/>
        <end position="184"/>
    </location>
</feature>
<dbReference type="InterPro" id="IPR001078">
    <property type="entry name" value="2-oxoacid_DH_actylTfrase"/>
</dbReference>
<dbReference type="EC" id="2.3.1.-" evidence="4"/>
<dbReference type="PROSITE" id="PS51826">
    <property type="entry name" value="PSBD"/>
    <property type="match status" value="1"/>
</dbReference>
<evidence type="ECO:0000259" key="7">
    <source>
        <dbReference type="PROSITE" id="PS51826"/>
    </source>
</evidence>
<keyword evidence="4 8" id="KW-0012">Acyltransferase</keyword>
<dbReference type="PROSITE" id="PS00189">
    <property type="entry name" value="LIPOYL"/>
    <property type="match status" value="1"/>
</dbReference>
<dbReference type="Pfam" id="PF00364">
    <property type="entry name" value="Biotin_lipoyl"/>
    <property type="match status" value="1"/>
</dbReference>
<keyword evidence="4 8" id="KW-0808">Transferase</keyword>
<dbReference type="Pfam" id="PF02817">
    <property type="entry name" value="E3_binding"/>
    <property type="match status" value="1"/>
</dbReference>
<keyword evidence="9" id="KW-1185">Reference proteome</keyword>
<dbReference type="Gene3D" id="3.30.559.10">
    <property type="entry name" value="Chloramphenicol acetyltransferase-like domain"/>
    <property type="match status" value="1"/>
</dbReference>
<dbReference type="EMBL" id="JAVDXX010000001">
    <property type="protein sequence ID" value="MDR7292825.1"/>
    <property type="molecule type" value="Genomic_DNA"/>
</dbReference>
<feature type="region of interest" description="Disordered" evidence="5">
    <location>
        <begin position="98"/>
        <end position="146"/>
    </location>
</feature>
<dbReference type="SUPFAM" id="SSF47005">
    <property type="entry name" value="Peripheral subunit-binding domain of 2-oxo acid dehydrogenase complex"/>
    <property type="match status" value="1"/>
</dbReference>
<dbReference type="CDD" id="cd06849">
    <property type="entry name" value="lipoyl_domain"/>
    <property type="match status" value="1"/>
</dbReference>
<dbReference type="InterPro" id="IPR011053">
    <property type="entry name" value="Single_hybrid_motif"/>
</dbReference>
<dbReference type="Pfam" id="PF00198">
    <property type="entry name" value="2-oxoacid_dh"/>
    <property type="match status" value="1"/>
</dbReference>
<feature type="compositionally biased region" description="Low complexity" evidence="5">
    <location>
        <begin position="182"/>
        <end position="217"/>
    </location>
</feature>
<dbReference type="PROSITE" id="PS50968">
    <property type="entry name" value="BIOTINYL_LIPOYL"/>
    <property type="match status" value="1"/>
</dbReference>
<evidence type="ECO:0000256" key="1">
    <source>
        <dbReference type="ARBA" id="ARBA00001938"/>
    </source>
</evidence>
<keyword evidence="3 4" id="KW-0450">Lipoyl</keyword>
<comment type="caution">
    <text evidence="8">The sequence shown here is derived from an EMBL/GenBank/DDBJ whole genome shotgun (WGS) entry which is preliminary data.</text>
</comment>
<evidence type="ECO:0000259" key="6">
    <source>
        <dbReference type="PROSITE" id="PS50968"/>
    </source>
</evidence>
<evidence type="ECO:0000313" key="9">
    <source>
        <dbReference type="Proteomes" id="UP001180715"/>
    </source>
</evidence>
<feature type="compositionally biased region" description="Low complexity" evidence="5">
    <location>
        <begin position="98"/>
        <end position="123"/>
    </location>
</feature>
<evidence type="ECO:0000256" key="4">
    <source>
        <dbReference type="RuleBase" id="RU003423"/>
    </source>
</evidence>
<dbReference type="InterPro" id="IPR045257">
    <property type="entry name" value="E2/Pdx1"/>
</dbReference>
<gene>
    <name evidence="8" type="ORF">J2S67_000093</name>
</gene>
<keyword evidence="8" id="KW-0670">Pyruvate</keyword>
<accession>A0ABU1YWV5</accession>
<dbReference type="Gene3D" id="2.40.50.100">
    <property type="match status" value="1"/>
</dbReference>
<evidence type="ECO:0000256" key="5">
    <source>
        <dbReference type="SAM" id="MobiDB-lite"/>
    </source>
</evidence>
<feature type="region of interest" description="Disordered" evidence="5">
    <location>
        <begin position="162"/>
        <end position="228"/>
    </location>
</feature>
<dbReference type="InterPro" id="IPR036625">
    <property type="entry name" value="E3-bd_dom_sf"/>
</dbReference>
<evidence type="ECO:0000256" key="2">
    <source>
        <dbReference type="ARBA" id="ARBA00007317"/>
    </source>
</evidence>
<dbReference type="PANTHER" id="PTHR23151:SF90">
    <property type="entry name" value="DIHYDROLIPOYLLYSINE-RESIDUE ACETYLTRANSFERASE COMPONENT OF PYRUVATE DEHYDROGENASE COMPLEX, MITOCHONDRIAL-RELATED"/>
    <property type="match status" value="1"/>
</dbReference>
<dbReference type="SUPFAM" id="SSF52777">
    <property type="entry name" value="CoA-dependent acyltransferases"/>
    <property type="match status" value="1"/>
</dbReference>
<reference evidence="8" key="1">
    <citation type="submission" date="2023-07" db="EMBL/GenBank/DDBJ databases">
        <title>Sequencing the genomes of 1000 actinobacteria strains.</title>
        <authorList>
            <person name="Klenk H.-P."/>
        </authorList>
    </citation>
    <scope>NUCLEOTIDE SEQUENCE</scope>
    <source>
        <strain evidence="8">DSM 13068</strain>
    </source>
</reference>
<name>A0ABU1YWV5_9MICC</name>
<dbReference type="InterPro" id="IPR004167">
    <property type="entry name" value="PSBD"/>
</dbReference>
<evidence type="ECO:0000256" key="3">
    <source>
        <dbReference type="ARBA" id="ARBA00022823"/>
    </source>
</evidence>
<dbReference type="GO" id="GO:0004742">
    <property type="term" value="F:dihydrolipoyllysine-residue acetyltransferase activity"/>
    <property type="evidence" value="ECO:0007669"/>
    <property type="project" value="UniProtKB-EC"/>
</dbReference>
<comment type="similarity">
    <text evidence="2 4">Belongs to the 2-oxoacid dehydrogenase family.</text>
</comment>
<protein>
    <recommendedName>
        <fullName evidence="4">Dihydrolipoamide acetyltransferase component of pyruvate dehydrogenase complex</fullName>
        <ecNumber evidence="4">2.3.1.-</ecNumber>
    </recommendedName>
</protein>
<dbReference type="Proteomes" id="UP001180715">
    <property type="component" value="Unassembled WGS sequence"/>
</dbReference>
<sequence>MAYVITMPAIVADAEDAGLASWAISVGDEVTSGQHIADIETEKATVELNAEDTGTVARLLIEPGAVVEVGAPIAVLSQAGDDDDGAVEAALAKAGVGSDDAASGAGAAEAGGADSADDAAPAEQADDAETAVAKQASGQQGSGERLFASPLARRLAKEKGLDLNGIEGSGPSGRITRRDVESAAAAAPADAAHGAAQASSGSGTGASGTQPATASGAVAGESATQEGAAQVNNWTEEAASPMRKAIARRLTQSVNEIPHFYLTGDVQVDKLLAFRKEVNAARADSEGKITVNDFILLALGRALAEMPDANSTWHDGTIRRHKTADVAVAIATEKGLLTPVITDVGSRTLGSVSAAAADYKTRAAEGKIRQHELEGGSFSVSNLGMFGTREFSAIINPPHAGILAVGAAEQQPVVRDGELTVATMMTITMSADHRVLDGAVAARFLNKVKNHLENPLSLIV</sequence>
<dbReference type="InterPro" id="IPR023213">
    <property type="entry name" value="CAT-like_dom_sf"/>
</dbReference>
<dbReference type="SUPFAM" id="SSF51230">
    <property type="entry name" value="Single hybrid motif"/>
    <property type="match status" value="1"/>
</dbReference>
<dbReference type="Gene3D" id="4.10.320.10">
    <property type="entry name" value="E3-binding domain"/>
    <property type="match status" value="1"/>
</dbReference>
<dbReference type="RefSeq" id="WP_310245263.1">
    <property type="nucleotide sequence ID" value="NZ_JAVDXX010000001.1"/>
</dbReference>